<dbReference type="PANTHER" id="PTHR19848:SF8">
    <property type="entry name" value="F-BOX AND WD REPEAT DOMAIN CONTAINING 7"/>
    <property type="match status" value="1"/>
</dbReference>
<evidence type="ECO:0000256" key="3">
    <source>
        <dbReference type="PROSITE-ProRule" id="PRU00221"/>
    </source>
</evidence>
<dbReference type="InterPro" id="IPR019775">
    <property type="entry name" value="WD40_repeat_CS"/>
</dbReference>
<feature type="repeat" description="WD" evidence="3">
    <location>
        <begin position="227"/>
        <end position="268"/>
    </location>
</feature>
<dbReference type="SUPFAM" id="SSF50978">
    <property type="entry name" value="WD40 repeat-like"/>
    <property type="match status" value="1"/>
</dbReference>
<proteinExistence type="predicted"/>
<dbReference type="Proteomes" id="UP000078512">
    <property type="component" value="Unassembled WGS sequence"/>
</dbReference>
<dbReference type="GO" id="GO:0000027">
    <property type="term" value="P:ribosomal large subunit assembly"/>
    <property type="evidence" value="ECO:0007669"/>
    <property type="project" value="TreeGrafter"/>
</dbReference>
<dbReference type="PROSITE" id="PS00678">
    <property type="entry name" value="WD_REPEATS_1"/>
    <property type="match status" value="3"/>
</dbReference>
<gene>
    <name evidence="4" type="ORF">K457DRAFT_141398</name>
</gene>
<keyword evidence="2" id="KW-0677">Repeat</keyword>
<keyword evidence="1 3" id="KW-0853">WD repeat</keyword>
<dbReference type="STRING" id="1314771.A0A197JJ67"/>
<accession>A0A197JJ67</accession>
<dbReference type="InterPro" id="IPR036322">
    <property type="entry name" value="WD40_repeat_dom_sf"/>
</dbReference>
<dbReference type="InterPro" id="IPR020472">
    <property type="entry name" value="WD40_PAC1"/>
</dbReference>
<dbReference type="Gene3D" id="2.130.10.10">
    <property type="entry name" value="YVTN repeat-like/Quinoprotein amine dehydrogenase"/>
    <property type="match status" value="3"/>
</dbReference>
<dbReference type="InterPro" id="IPR015943">
    <property type="entry name" value="WD40/YVTN_repeat-like_dom_sf"/>
</dbReference>
<evidence type="ECO:0000256" key="2">
    <source>
        <dbReference type="ARBA" id="ARBA00022737"/>
    </source>
</evidence>
<feature type="repeat" description="WD" evidence="3">
    <location>
        <begin position="142"/>
        <end position="183"/>
    </location>
</feature>
<dbReference type="SMART" id="SM00320">
    <property type="entry name" value="WD40"/>
    <property type="match status" value="9"/>
</dbReference>
<feature type="repeat" description="WD" evidence="3">
    <location>
        <begin position="269"/>
        <end position="304"/>
    </location>
</feature>
<feature type="repeat" description="WD" evidence="3">
    <location>
        <begin position="58"/>
        <end position="99"/>
    </location>
</feature>
<dbReference type="GO" id="GO:0005730">
    <property type="term" value="C:nucleolus"/>
    <property type="evidence" value="ECO:0007669"/>
    <property type="project" value="UniProtKB-SubCell"/>
</dbReference>
<dbReference type="InterPro" id="IPR001680">
    <property type="entry name" value="WD40_rpt"/>
</dbReference>
<reference evidence="4 5" key="1">
    <citation type="submission" date="2016-05" db="EMBL/GenBank/DDBJ databases">
        <title>Genome sequencing reveals origins of a unique bacterial endosymbiosis in the earliest lineages of terrestrial Fungi.</title>
        <authorList>
            <consortium name="DOE Joint Genome Institute"/>
            <person name="Uehling J."/>
            <person name="Gryganskyi A."/>
            <person name="Hameed K."/>
            <person name="Tschaplinski T."/>
            <person name="Misztal P."/>
            <person name="Wu S."/>
            <person name="Desiro A."/>
            <person name="Vande Pol N."/>
            <person name="Du Z.-Y."/>
            <person name="Zienkiewicz A."/>
            <person name="Zienkiewicz K."/>
            <person name="Morin E."/>
            <person name="Tisserant E."/>
            <person name="Splivallo R."/>
            <person name="Hainaut M."/>
            <person name="Henrissat B."/>
            <person name="Ohm R."/>
            <person name="Kuo A."/>
            <person name="Yan J."/>
            <person name="Lipzen A."/>
            <person name="Nolan M."/>
            <person name="Labutti K."/>
            <person name="Barry K."/>
            <person name="Goldstein A."/>
            <person name="Labbe J."/>
            <person name="Schadt C."/>
            <person name="Tuskan G."/>
            <person name="Grigoriev I."/>
            <person name="Martin F."/>
            <person name="Vilgalys R."/>
            <person name="Bonito G."/>
        </authorList>
    </citation>
    <scope>NUCLEOTIDE SEQUENCE [LARGE SCALE GENOMIC DNA]</scope>
    <source>
        <strain evidence="4 5">AG-77</strain>
    </source>
</reference>
<evidence type="ECO:0000313" key="4">
    <source>
        <dbReference type="EMBL" id="OAQ25195.1"/>
    </source>
</evidence>
<evidence type="ECO:0000256" key="1">
    <source>
        <dbReference type="ARBA" id="ARBA00022574"/>
    </source>
</evidence>
<keyword evidence="5" id="KW-1185">Reference proteome</keyword>
<feature type="repeat" description="WD" evidence="3">
    <location>
        <begin position="100"/>
        <end position="135"/>
    </location>
</feature>
<organism evidence="4 5">
    <name type="scientific">Linnemannia elongata AG-77</name>
    <dbReference type="NCBI Taxonomy" id="1314771"/>
    <lineage>
        <taxon>Eukaryota</taxon>
        <taxon>Fungi</taxon>
        <taxon>Fungi incertae sedis</taxon>
        <taxon>Mucoromycota</taxon>
        <taxon>Mortierellomycotina</taxon>
        <taxon>Mortierellomycetes</taxon>
        <taxon>Mortierellales</taxon>
        <taxon>Mortierellaceae</taxon>
        <taxon>Linnemannia</taxon>
    </lineage>
</organism>
<protein>
    <submittedName>
        <fullName evidence="4">WD40 repeat-like protein</fullName>
    </submittedName>
</protein>
<dbReference type="Pfam" id="PF00400">
    <property type="entry name" value="WD40"/>
    <property type="match status" value="6"/>
</dbReference>
<dbReference type="PANTHER" id="PTHR19848">
    <property type="entry name" value="WD40 REPEAT PROTEIN"/>
    <property type="match status" value="1"/>
</dbReference>
<dbReference type="PROSITE" id="PS50082">
    <property type="entry name" value="WD_REPEATS_2"/>
    <property type="match status" value="5"/>
</dbReference>
<dbReference type="EMBL" id="KV442082">
    <property type="protein sequence ID" value="OAQ25195.1"/>
    <property type="molecule type" value="Genomic_DNA"/>
</dbReference>
<dbReference type="OrthoDB" id="2445541at2759"/>
<evidence type="ECO:0000313" key="5">
    <source>
        <dbReference type="Proteomes" id="UP000078512"/>
    </source>
</evidence>
<dbReference type="AlphaFoldDB" id="A0A197JJ67"/>
<dbReference type="PRINTS" id="PR00320">
    <property type="entry name" value="GPROTEINBRPT"/>
</dbReference>
<sequence>MIRFLDTQTGQPGEVWESQSRMMTSVAYSPGGLEIAVGLIDGELLLYNTITGKPTRHWKAHGYAVTGVTFSPTSQWIATCSWDSTVKVWSAVTGTVLSIFTGHGNSVCQVAFSPNGPQLASCSLDCTMRLWDANSLVTGVDVESGSGPLTSVVFSPDGQVLFTGSKSGALRQYDAVSGETGPATVCRDNPIECLAVSPDGVRIALVGVYVDFVSVWDIGTGQADFVLRGHTEWVSAIAFSADSRWIATGSYDKTVRLWDARSGIQDRVLEGHTYPVECLIFSPNSHRIISGSLDRTIRAWDLESRGCRVVVDTGGLTASWTISTSPDGLKSASLSGKSRDVIKLWDMESGQLQQTLKHDKRVGCLAFSSCGQWMGAALAYSVWLWNFASEKTTKGNGRKEWKCLVRIGDIFGRVLSIAWKPDTLEFGIGCANGSLQVWKLVETPSSSDGWSAQLVWSAGNHVLAASDAVFANAIGLSSVNQQLLTQRGMGAAT</sequence>
<name>A0A197JJ67_9FUNG</name>
<dbReference type="PROSITE" id="PS50294">
    <property type="entry name" value="WD_REPEATS_REGION"/>
    <property type="match status" value="4"/>
</dbReference>
<dbReference type="CDD" id="cd00200">
    <property type="entry name" value="WD40"/>
    <property type="match status" value="1"/>
</dbReference>